<evidence type="ECO:0000313" key="1">
    <source>
        <dbReference type="EMBL" id="KAK3725038.1"/>
    </source>
</evidence>
<organism evidence="1 2">
    <name type="scientific">Vermiconidia calcicola</name>
    <dbReference type="NCBI Taxonomy" id="1690605"/>
    <lineage>
        <taxon>Eukaryota</taxon>
        <taxon>Fungi</taxon>
        <taxon>Dikarya</taxon>
        <taxon>Ascomycota</taxon>
        <taxon>Pezizomycotina</taxon>
        <taxon>Dothideomycetes</taxon>
        <taxon>Dothideomycetidae</taxon>
        <taxon>Mycosphaerellales</taxon>
        <taxon>Extremaceae</taxon>
        <taxon>Vermiconidia</taxon>
    </lineage>
</organism>
<name>A0ACC3NY07_9PEZI</name>
<keyword evidence="2" id="KW-1185">Reference proteome</keyword>
<gene>
    <name evidence="1" type="ORF">LTR37_000548</name>
</gene>
<dbReference type="EMBL" id="JAUTXU010000003">
    <property type="protein sequence ID" value="KAK3725038.1"/>
    <property type="molecule type" value="Genomic_DNA"/>
</dbReference>
<dbReference type="Proteomes" id="UP001281147">
    <property type="component" value="Unassembled WGS sequence"/>
</dbReference>
<evidence type="ECO:0000313" key="2">
    <source>
        <dbReference type="Proteomes" id="UP001281147"/>
    </source>
</evidence>
<reference evidence="1" key="1">
    <citation type="submission" date="2023-07" db="EMBL/GenBank/DDBJ databases">
        <title>Black Yeasts Isolated from many extreme environments.</title>
        <authorList>
            <person name="Coleine C."/>
            <person name="Stajich J.E."/>
            <person name="Selbmann L."/>
        </authorList>
    </citation>
    <scope>NUCLEOTIDE SEQUENCE</scope>
    <source>
        <strain evidence="1">CCFEE 5714</strain>
    </source>
</reference>
<comment type="caution">
    <text evidence="1">The sequence shown here is derived from an EMBL/GenBank/DDBJ whole genome shotgun (WGS) entry which is preliminary data.</text>
</comment>
<accession>A0ACC3NY07</accession>
<proteinExistence type="predicted"/>
<protein>
    <submittedName>
        <fullName evidence="1">Uncharacterized protein</fullName>
    </submittedName>
</protein>
<sequence>MSSAEMDIRNQIDANVATMYFLFDPDSTSRADNAIAITEQRGTGKKGQTKAQYHGFVLLDNKLNFVMGPGRDEPEGALQGLFDTTCEALQAMLQKRLDQPETKASWTPNGGEYRAE</sequence>